<organism evidence="1 2">
    <name type="scientific">Microcystis aeruginosa Sj</name>
    <dbReference type="NCBI Taxonomy" id="1979544"/>
    <lineage>
        <taxon>Bacteria</taxon>
        <taxon>Bacillati</taxon>
        <taxon>Cyanobacteriota</taxon>
        <taxon>Cyanophyceae</taxon>
        <taxon>Oscillatoriophycideae</taxon>
        <taxon>Chroococcales</taxon>
        <taxon>Microcystaceae</taxon>
        <taxon>Microcystis</taxon>
    </lineage>
</organism>
<name>A0A2Z6UJX5_MICAE</name>
<reference evidence="1 2" key="1">
    <citation type="journal article" date="2018" name="Front. Microbiol.">
        <title>Adaptation of the Freshwater Bloom-Forming Cyanobacterium Microcystis aeruginosa to Brackish Water Is Driven by Recent Horizontal Transfer of Sucrose Genes.</title>
        <authorList>
            <person name="Tanabe Y."/>
            <person name="Hodoki Y."/>
            <person name="Sano T."/>
            <person name="Tada K."/>
            <person name="Watanabe M.M."/>
        </authorList>
    </citation>
    <scope>NUCLEOTIDE SEQUENCE [LARGE SCALE GENOMIC DNA]</scope>
    <source>
        <strain evidence="1 2">Sj</strain>
    </source>
</reference>
<dbReference type="Proteomes" id="UP000248272">
    <property type="component" value="Unassembled WGS sequence"/>
</dbReference>
<proteinExistence type="predicted"/>
<evidence type="ECO:0000313" key="1">
    <source>
        <dbReference type="EMBL" id="GBL09852.1"/>
    </source>
</evidence>
<gene>
    <name evidence="1" type="ORF">MSj_01332</name>
</gene>
<comment type="caution">
    <text evidence="1">The sequence shown here is derived from an EMBL/GenBank/DDBJ whole genome shotgun (WGS) entry which is preliminary data.</text>
</comment>
<dbReference type="EMBL" id="BDSG01000025">
    <property type="protein sequence ID" value="GBL09852.1"/>
    <property type="molecule type" value="Genomic_DNA"/>
</dbReference>
<protein>
    <submittedName>
        <fullName evidence="1">Uncharacterized protein</fullName>
    </submittedName>
</protein>
<dbReference type="AlphaFoldDB" id="A0A2Z6UJX5"/>
<sequence length="53" mass="5984">MLLILGATGGFLQETYPHYTCSKSLSLWIEKHNRYPCVYPVIPCCVGCICTLF</sequence>
<accession>A0A2Z6UJX5</accession>
<evidence type="ECO:0000313" key="2">
    <source>
        <dbReference type="Proteomes" id="UP000248272"/>
    </source>
</evidence>